<dbReference type="RefSeq" id="WP_380018763.1">
    <property type="nucleotide sequence ID" value="NZ_JBHSHD010000002.1"/>
</dbReference>
<evidence type="ECO:0008006" key="3">
    <source>
        <dbReference type="Google" id="ProtNLM"/>
    </source>
</evidence>
<organism evidence="1 2">
    <name type="scientific">Dokdonella ginsengisoli</name>
    <dbReference type="NCBI Taxonomy" id="363846"/>
    <lineage>
        <taxon>Bacteria</taxon>
        <taxon>Pseudomonadati</taxon>
        <taxon>Pseudomonadota</taxon>
        <taxon>Gammaproteobacteria</taxon>
        <taxon>Lysobacterales</taxon>
        <taxon>Rhodanobacteraceae</taxon>
        <taxon>Dokdonella</taxon>
    </lineage>
</organism>
<evidence type="ECO:0000313" key="2">
    <source>
        <dbReference type="Proteomes" id="UP001595886"/>
    </source>
</evidence>
<dbReference type="InterPro" id="IPR011989">
    <property type="entry name" value="ARM-like"/>
</dbReference>
<keyword evidence="2" id="KW-1185">Reference proteome</keyword>
<gene>
    <name evidence="1" type="ORF">ACFO6Q_01755</name>
</gene>
<comment type="caution">
    <text evidence="1">The sequence shown here is derived from an EMBL/GenBank/DDBJ whole genome shotgun (WGS) entry which is preliminary data.</text>
</comment>
<evidence type="ECO:0000313" key="1">
    <source>
        <dbReference type="EMBL" id="MFC4819027.1"/>
    </source>
</evidence>
<accession>A0ABV9QU99</accession>
<reference evidence="2" key="1">
    <citation type="journal article" date="2019" name="Int. J. Syst. Evol. Microbiol.">
        <title>The Global Catalogue of Microorganisms (GCM) 10K type strain sequencing project: providing services to taxonomists for standard genome sequencing and annotation.</title>
        <authorList>
            <consortium name="The Broad Institute Genomics Platform"/>
            <consortium name="The Broad Institute Genome Sequencing Center for Infectious Disease"/>
            <person name="Wu L."/>
            <person name="Ma J."/>
        </authorList>
    </citation>
    <scope>NUCLEOTIDE SEQUENCE [LARGE SCALE GENOMIC DNA]</scope>
    <source>
        <strain evidence="2">CCUG 30340</strain>
    </source>
</reference>
<dbReference type="Gene3D" id="1.25.10.10">
    <property type="entry name" value="Leucine-rich Repeat Variant"/>
    <property type="match status" value="1"/>
</dbReference>
<dbReference type="Proteomes" id="UP001595886">
    <property type="component" value="Unassembled WGS sequence"/>
</dbReference>
<name>A0ABV9QU99_9GAMM</name>
<proteinExistence type="predicted"/>
<protein>
    <recommendedName>
        <fullName evidence="3">HEAT repeat domain-containing protein</fullName>
    </recommendedName>
</protein>
<dbReference type="EMBL" id="JBHSHD010000002">
    <property type="protein sequence ID" value="MFC4819027.1"/>
    <property type="molecule type" value="Genomic_DNA"/>
</dbReference>
<sequence>MSFDQIVQVFESDGRLALEGFGAGHFTALADGDRERVFGLAAARLPAGQYDEVAMQALGKLELPQARDLLERKLAEAPNGVCRAIALGALFDATRERAHEAALIELLGAPEPNTREKALTYLTRIEDDSSAVLDAFEHRLVEEDQAGLRTCLADEVIYRSGLVPRGRVDRNLVVWEERLTSADAGERRRALAELQAARKT</sequence>